<evidence type="ECO:0008006" key="3">
    <source>
        <dbReference type="Google" id="ProtNLM"/>
    </source>
</evidence>
<evidence type="ECO:0000313" key="1">
    <source>
        <dbReference type="EMBL" id="AWI50111.1"/>
    </source>
</evidence>
<sequence>MYRLDKIINIGIEYYQFGTVIVDKQENCRKSHFNARHLGMMYRIVKSCNLLTCINCYNYKLLKLQKEIIGALEKIIKDEEIALLLKNFKQNKEDSLIHWIERNRYKLDTKLVDFKAIFLTLSPKNINADITFEKINQLKNYAKLVYKNIKCSSGEFTLFDFEPSHNGEINVHSHSIILLDKNAIFTSDGKDLRYNANGKIRSILSDIGYTEENETAWIKTYYDLFKIIAYITKPRPEGFDKNIDTLSWLKVAISLYYDNGAIRRFRNYTMTGILSQKRSQNNKDIKQNKLLREVKTAMSVKKDDFIQFSTFQKKLLTDKIKKEIAYSYNNTGFIILPKSENDDIYKHVELYKKRPDVFEKTNADPDNTRISSILKTTGLSVSKIKNLLITTRDGIECINGRFRETKLTKRKNGKFQRVYCWL</sequence>
<dbReference type="RefSeq" id="WP_108922508.1">
    <property type="nucleotide sequence ID" value="NZ_CP029206.1"/>
</dbReference>
<name>A0A2U8FGJ8_9PAST</name>
<dbReference type="AlphaFoldDB" id="A0A2U8FGJ8"/>
<dbReference type="EMBL" id="CP029206">
    <property type="protein sequence ID" value="AWI50111.1"/>
    <property type="molecule type" value="Genomic_DNA"/>
</dbReference>
<evidence type="ECO:0000313" key="2">
    <source>
        <dbReference type="Proteomes" id="UP000244920"/>
    </source>
</evidence>
<gene>
    <name evidence="1" type="ORF">DDU33_00725</name>
</gene>
<accession>A0A2U8FGJ8</accession>
<organism evidence="1 2">
    <name type="scientific">Actinobacillus porcitonsillarum</name>
    <dbReference type="NCBI Taxonomy" id="189834"/>
    <lineage>
        <taxon>Bacteria</taxon>
        <taxon>Pseudomonadati</taxon>
        <taxon>Pseudomonadota</taxon>
        <taxon>Gammaproteobacteria</taxon>
        <taxon>Pasteurellales</taxon>
        <taxon>Pasteurellaceae</taxon>
        <taxon>Actinobacillus</taxon>
    </lineage>
</organism>
<proteinExistence type="predicted"/>
<dbReference type="KEGG" id="apor:DDU33_00725"/>
<dbReference type="Proteomes" id="UP000244920">
    <property type="component" value="Chromosome"/>
</dbReference>
<protein>
    <recommendedName>
        <fullName evidence="3">Replication protein</fullName>
    </recommendedName>
</protein>
<keyword evidence="2" id="KW-1185">Reference proteome</keyword>
<reference evidence="2" key="1">
    <citation type="submission" date="2018-05" db="EMBL/GenBank/DDBJ databases">
        <title>Complete genome sequence of Actinobacillus porcitonsillarum reference strain 9953L55 (CCUG 46996).</title>
        <authorList>
            <person name="Dona V."/>
            <person name="Perreten V."/>
        </authorList>
    </citation>
    <scope>NUCLEOTIDE SEQUENCE [LARGE SCALE GENOMIC DNA]</scope>
    <source>
        <strain evidence="2">9953L55</strain>
    </source>
</reference>